<dbReference type="PROSITE" id="PS50850">
    <property type="entry name" value="MFS"/>
    <property type="match status" value="1"/>
</dbReference>
<evidence type="ECO:0000259" key="8">
    <source>
        <dbReference type="PROSITE" id="PS50850"/>
    </source>
</evidence>
<evidence type="ECO:0000256" key="5">
    <source>
        <dbReference type="ARBA" id="ARBA00022989"/>
    </source>
</evidence>
<feature type="transmembrane region" description="Helical" evidence="7">
    <location>
        <begin position="143"/>
        <end position="163"/>
    </location>
</feature>
<keyword evidence="6 7" id="KW-0472">Membrane</keyword>
<comment type="caution">
    <text evidence="9">The sequence shown here is derived from an EMBL/GenBank/DDBJ whole genome shotgun (WGS) entry which is preliminary data.</text>
</comment>
<feature type="transmembrane region" description="Helical" evidence="7">
    <location>
        <begin position="235"/>
        <end position="252"/>
    </location>
</feature>
<dbReference type="InterPro" id="IPR011701">
    <property type="entry name" value="MFS"/>
</dbReference>
<feature type="transmembrane region" description="Helical" evidence="7">
    <location>
        <begin position="85"/>
        <end position="104"/>
    </location>
</feature>
<evidence type="ECO:0000256" key="1">
    <source>
        <dbReference type="ARBA" id="ARBA00004651"/>
    </source>
</evidence>
<feature type="transmembrane region" description="Helical" evidence="7">
    <location>
        <begin position="309"/>
        <end position="330"/>
    </location>
</feature>
<dbReference type="Gene3D" id="1.20.1720.10">
    <property type="entry name" value="Multidrug resistance protein D"/>
    <property type="match status" value="1"/>
</dbReference>
<evidence type="ECO:0000313" key="10">
    <source>
        <dbReference type="Proteomes" id="UP001595699"/>
    </source>
</evidence>
<reference evidence="10" key="1">
    <citation type="journal article" date="2019" name="Int. J. Syst. Evol. Microbiol.">
        <title>The Global Catalogue of Microorganisms (GCM) 10K type strain sequencing project: providing services to taxonomists for standard genome sequencing and annotation.</title>
        <authorList>
            <consortium name="The Broad Institute Genomics Platform"/>
            <consortium name="The Broad Institute Genome Sequencing Center for Infectious Disease"/>
            <person name="Wu L."/>
            <person name="Ma J."/>
        </authorList>
    </citation>
    <scope>NUCLEOTIDE SEQUENCE [LARGE SCALE GENOMIC DNA]</scope>
    <source>
        <strain evidence="10">CGMCC 4.7241</strain>
    </source>
</reference>
<feature type="transmembrane region" description="Helical" evidence="7">
    <location>
        <begin position="363"/>
        <end position="389"/>
    </location>
</feature>
<dbReference type="CDD" id="cd17321">
    <property type="entry name" value="MFS_MMR_MDR_like"/>
    <property type="match status" value="1"/>
</dbReference>
<evidence type="ECO:0000256" key="2">
    <source>
        <dbReference type="ARBA" id="ARBA00022448"/>
    </source>
</evidence>
<dbReference type="Pfam" id="PF07690">
    <property type="entry name" value="MFS_1"/>
    <property type="match status" value="1"/>
</dbReference>
<feature type="transmembrane region" description="Helical" evidence="7">
    <location>
        <begin position="169"/>
        <end position="194"/>
    </location>
</feature>
<feature type="transmembrane region" description="Helical" evidence="7">
    <location>
        <begin position="410"/>
        <end position="427"/>
    </location>
</feature>
<gene>
    <name evidence="9" type="ORF">ACFOUW_16980</name>
</gene>
<keyword evidence="2" id="KW-0813">Transport</keyword>
<feature type="transmembrane region" description="Helical" evidence="7">
    <location>
        <begin position="55"/>
        <end position="73"/>
    </location>
</feature>
<dbReference type="Proteomes" id="UP001595699">
    <property type="component" value="Unassembled WGS sequence"/>
</dbReference>
<accession>A0ABV7YDW9</accession>
<keyword evidence="4 7" id="KW-0812">Transmembrane</keyword>
<evidence type="ECO:0000256" key="4">
    <source>
        <dbReference type="ARBA" id="ARBA00022692"/>
    </source>
</evidence>
<dbReference type="InterPro" id="IPR020846">
    <property type="entry name" value="MFS_dom"/>
</dbReference>
<dbReference type="PANTHER" id="PTHR42718">
    <property type="entry name" value="MAJOR FACILITATOR SUPERFAMILY MULTIDRUG TRANSPORTER MFSC"/>
    <property type="match status" value="1"/>
</dbReference>
<feature type="transmembrane region" description="Helical" evidence="7">
    <location>
        <begin position="273"/>
        <end position="294"/>
    </location>
</feature>
<proteinExistence type="predicted"/>
<dbReference type="PANTHER" id="PTHR42718:SF47">
    <property type="entry name" value="METHYL VIOLOGEN RESISTANCE PROTEIN SMVA"/>
    <property type="match status" value="1"/>
</dbReference>
<keyword evidence="3" id="KW-1003">Cell membrane</keyword>
<evidence type="ECO:0000313" key="9">
    <source>
        <dbReference type="EMBL" id="MFC3762539.1"/>
    </source>
</evidence>
<feature type="transmembrane region" description="Helical" evidence="7">
    <location>
        <begin position="206"/>
        <end position="223"/>
    </location>
</feature>
<evidence type="ECO:0000256" key="6">
    <source>
        <dbReference type="ARBA" id="ARBA00023136"/>
    </source>
</evidence>
<organism evidence="9 10">
    <name type="scientific">Tenggerimyces flavus</name>
    <dbReference type="NCBI Taxonomy" id="1708749"/>
    <lineage>
        <taxon>Bacteria</taxon>
        <taxon>Bacillati</taxon>
        <taxon>Actinomycetota</taxon>
        <taxon>Actinomycetes</taxon>
        <taxon>Propionibacteriales</taxon>
        <taxon>Nocardioidaceae</taxon>
        <taxon>Tenggerimyces</taxon>
    </lineage>
</organism>
<evidence type="ECO:0000256" key="7">
    <source>
        <dbReference type="SAM" id="Phobius"/>
    </source>
</evidence>
<dbReference type="RefSeq" id="WP_205118826.1">
    <property type="nucleotide sequence ID" value="NZ_JAFBCM010000001.1"/>
</dbReference>
<comment type="subcellular location">
    <subcellularLocation>
        <location evidence="1">Cell membrane</location>
        <topology evidence="1">Multi-pass membrane protein</topology>
    </subcellularLocation>
</comment>
<dbReference type="InterPro" id="IPR036259">
    <property type="entry name" value="MFS_trans_sf"/>
</dbReference>
<feature type="transmembrane region" description="Helical" evidence="7">
    <location>
        <begin position="484"/>
        <end position="503"/>
    </location>
</feature>
<dbReference type="SUPFAM" id="SSF103473">
    <property type="entry name" value="MFS general substrate transporter"/>
    <property type="match status" value="1"/>
</dbReference>
<protein>
    <submittedName>
        <fullName evidence="9">MFS transporter</fullName>
    </submittedName>
</protein>
<feature type="transmembrane region" description="Helical" evidence="7">
    <location>
        <begin position="337"/>
        <end position="357"/>
    </location>
</feature>
<keyword evidence="10" id="KW-1185">Reference proteome</keyword>
<feature type="transmembrane region" description="Helical" evidence="7">
    <location>
        <begin position="110"/>
        <end position="131"/>
    </location>
</feature>
<sequence length="515" mass="53167">MSSTVAPPVLTGTPRRWLGLAVLALPILLLALDNSVLFLAGPQLAADLRPSGPQLLWILDVYGFLIAGFLVTMGGLADRIGARRLILVGAVAFGALSILGAYSTSAEMLIVSRALLGVAAATLMPASLVLVRQLFTDPRERGLAFGIWTACFSGGTVLGPVVGGALLESFWWGSVFLLGVPVMVLLLVLGPIVLPEVRNANTTSRIDLVSVALSLGTVLPAIYGLKQLAEEGPRPIALLAIAAGLILGWRFVRRQRRLDNPLLDVRLFASRSFCAALGMLLVAMMVLAGGYLYIAQYLQLVDGLSPLRAGLWMMPAALSEMAVAVLAPLLARRLRPAYVAAAGLAVTAVGLAVIAGVGGGTGLGFLIAGAVLVHIGAAPTMVLSTDIVVASAPPEKAGSAGSMLETSGEFGVAVGIAALGALGTFVYRDRLVDTMPAGLDEQAAEASQDTLASATEVAERLPADTGPALLDAAREAFVDGMQTVAGITAVVVAALAVVAVVLLRRIEPTNQRQEP</sequence>
<evidence type="ECO:0000256" key="3">
    <source>
        <dbReference type="ARBA" id="ARBA00022475"/>
    </source>
</evidence>
<feature type="domain" description="Major facilitator superfamily (MFS) profile" evidence="8">
    <location>
        <begin position="19"/>
        <end position="511"/>
    </location>
</feature>
<dbReference type="EMBL" id="JBHRZH010000015">
    <property type="protein sequence ID" value="MFC3762539.1"/>
    <property type="molecule type" value="Genomic_DNA"/>
</dbReference>
<dbReference type="Gene3D" id="1.20.1250.20">
    <property type="entry name" value="MFS general substrate transporter like domains"/>
    <property type="match status" value="1"/>
</dbReference>
<name>A0ABV7YDW9_9ACTN</name>
<keyword evidence="5 7" id="KW-1133">Transmembrane helix</keyword>